<keyword evidence="1" id="KW-0812">Transmembrane</keyword>
<comment type="caution">
    <text evidence="2">The sequence shown here is derived from an EMBL/GenBank/DDBJ whole genome shotgun (WGS) entry which is preliminary data.</text>
</comment>
<protein>
    <submittedName>
        <fullName evidence="2">Uncharacterized protein</fullName>
    </submittedName>
</protein>
<sequence>MSAGTNASIILAMCLLAMMVFLGYLMTDFQLRLNRLDREALEVRGIRPGYCAGCQDPLPRHWRIWAQAPVACSPSCMREATIAEHRRAKAQGDDTEPGKGSHFQEMIYEVPASV</sequence>
<keyword evidence="1" id="KW-0472">Membrane</keyword>
<evidence type="ECO:0000313" key="3">
    <source>
        <dbReference type="Proteomes" id="UP000703269"/>
    </source>
</evidence>
<keyword evidence="1" id="KW-1133">Transmembrane helix</keyword>
<organism evidence="2 3">
    <name type="scientific">Phanerochaete sordida</name>
    <dbReference type="NCBI Taxonomy" id="48140"/>
    <lineage>
        <taxon>Eukaryota</taxon>
        <taxon>Fungi</taxon>
        <taxon>Dikarya</taxon>
        <taxon>Basidiomycota</taxon>
        <taxon>Agaricomycotina</taxon>
        <taxon>Agaricomycetes</taxon>
        <taxon>Polyporales</taxon>
        <taxon>Phanerochaetaceae</taxon>
        <taxon>Phanerochaete</taxon>
    </lineage>
</organism>
<gene>
    <name evidence="2" type="ORF">PsYK624_128300</name>
</gene>
<evidence type="ECO:0000313" key="2">
    <source>
        <dbReference type="EMBL" id="GJE96630.1"/>
    </source>
</evidence>
<dbReference type="Proteomes" id="UP000703269">
    <property type="component" value="Unassembled WGS sequence"/>
</dbReference>
<proteinExistence type="predicted"/>
<evidence type="ECO:0000256" key="1">
    <source>
        <dbReference type="SAM" id="Phobius"/>
    </source>
</evidence>
<dbReference type="AlphaFoldDB" id="A0A9P3GNF5"/>
<accession>A0A9P3GNF5</accession>
<name>A0A9P3GNF5_9APHY</name>
<feature type="transmembrane region" description="Helical" evidence="1">
    <location>
        <begin position="6"/>
        <end position="26"/>
    </location>
</feature>
<keyword evidence="3" id="KW-1185">Reference proteome</keyword>
<reference evidence="2 3" key="1">
    <citation type="submission" date="2021-08" db="EMBL/GenBank/DDBJ databases">
        <title>Draft Genome Sequence of Phanerochaete sordida strain YK-624.</title>
        <authorList>
            <person name="Mori T."/>
            <person name="Dohra H."/>
            <person name="Suzuki T."/>
            <person name="Kawagishi H."/>
            <person name="Hirai H."/>
        </authorList>
    </citation>
    <scope>NUCLEOTIDE SEQUENCE [LARGE SCALE GENOMIC DNA]</scope>
    <source>
        <strain evidence="2 3">YK-624</strain>
    </source>
</reference>
<dbReference type="OrthoDB" id="10453380at2759"/>
<dbReference type="EMBL" id="BPQB01000062">
    <property type="protein sequence ID" value="GJE96630.1"/>
    <property type="molecule type" value="Genomic_DNA"/>
</dbReference>